<comment type="pathway">
    <text evidence="3">Amino-acid biosynthesis; ergothioneine biosynthesis.</text>
</comment>
<evidence type="ECO:0000259" key="4">
    <source>
        <dbReference type="Pfam" id="PF03781"/>
    </source>
</evidence>
<keyword evidence="7" id="KW-1185">Reference proteome</keyword>
<dbReference type="AlphaFoldDB" id="A0A7K1LE24"/>
<dbReference type="PANTHER" id="PTHR23150:SF36">
    <property type="entry name" value="HERCYNINE OXYGENASE"/>
    <property type="match status" value="1"/>
</dbReference>
<evidence type="ECO:0000259" key="5">
    <source>
        <dbReference type="Pfam" id="PF12867"/>
    </source>
</evidence>
<dbReference type="InterPro" id="IPR034660">
    <property type="entry name" value="DinB/YfiT-like"/>
</dbReference>
<proteinExistence type="predicted"/>
<evidence type="ECO:0000313" key="7">
    <source>
        <dbReference type="Proteomes" id="UP000432015"/>
    </source>
</evidence>
<dbReference type="InterPro" id="IPR051043">
    <property type="entry name" value="Sulfatase_Mod_Factor_Kinase"/>
</dbReference>
<evidence type="ECO:0000256" key="1">
    <source>
        <dbReference type="ARBA" id="ARBA00023002"/>
    </source>
</evidence>
<feature type="domain" description="Sulfatase-modifying factor enzyme-like" evidence="4">
    <location>
        <begin position="169"/>
        <end position="416"/>
    </location>
</feature>
<dbReference type="EMBL" id="WOFH01000023">
    <property type="protein sequence ID" value="MUN42691.1"/>
    <property type="molecule type" value="Genomic_DNA"/>
</dbReference>
<dbReference type="NCBIfam" id="NF041186">
    <property type="entry name" value="SenA"/>
    <property type="match status" value="1"/>
</dbReference>
<evidence type="ECO:0000256" key="2">
    <source>
        <dbReference type="ARBA" id="ARBA00023004"/>
    </source>
</evidence>
<gene>
    <name evidence="6" type="primary">egtB</name>
    <name evidence="6" type="ORF">GNZ18_39790</name>
</gene>
<dbReference type="Pfam" id="PF03781">
    <property type="entry name" value="FGE-sulfatase"/>
    <property type="match status" value="1"/>
</dbReference>
<dbReference type="InterPro" id="IPR042095">
    <property type="entry name" value="SUMF_sf"/>
</dbReference>
<comment type="caution">
    <text evidence="6">The sequence shown here is derived from an EMBL/GenBank/DDBJ whole genome shotgun (WGS) entry which is preliminary data.</text>
</comment>
<dbReference type="Pfam" id="PF12867">
    <property type="entry name" value="DinB_2"/>
    <property type="match status" value="1"/>
</dbReference>
<dbReference type="InterPro" id="IPR016187">
    <property type="entry name" value="CTDL_fold"/>
</dbReference>
<reference evidence="6 7" key="1">
    <citation type="submission" date="2019-11" db="EMBL/GenBank/DDBJ databases">
        <authorList>
            <person name="Cao P."/>
        </authorList>
    </citation>
    <scope>NUCLEOTIDE SEQUENCE [LARGE SCALE GENOMIC DNA]</scope>
    <source>
        <strain evidence="6 7">NEAU-AAG5</strain>
    </source>
</reference>
<organism evidence="6 7">
    <name type="scientific">Actinomadura litoris</name>
    <dbReference type="NCBI Taxonomy" id="2678616"/>
    <lineage>
        <taxon>Bacteria</taxon>
        <taxon>Bacillati</taxon>
        <taxon>Actinomycetota</taxon>
        <taxon>Actinomycetes</taxon>
        <taxon>Streptosporangiales</taxon>
        <taxon>Thermomonosporaceae</taxon>
        <taxon>Actinomadura</taxon>
    </lineage>
</organism>
<evidence type="ECO:0000313" key="6">
    <source>
        <dbReference type="EMBL" id="MUN42691.1"/>
    </source>
</evidence>
<feature type="domain" description="DinB-like" evidence="5">
    <location>
        <begin position="8"/>
        <end position="111"/>
    </location>
</feature>
<dbReference type="Gene3D" id="3.90.1580.10">
    <property type="entry name" value="paralog of FGE (formylglycine-generating enzyme)"/>
    <property type="match status" value="1"/>
</dbReference>
<dbReference type="Gene3D" id="1.20.120.450">
    <property type="entry name" value="dinb family like domain"/>
    <property type="match status" value="1"/>
</dbReference>
<dbReference type="InterPro" id="IPR005532">
    <property type="entry name" value="SUMF_dom"/>
</dbReference>
<name>A0A7K1LE24_9ACTN</name>
<evidence type="ECO:0000256" key="3">
    <source>
        <dbReference type="ARBA" id="ARBA00037882"/>
    </source>
</evidence>
<dbReference type="SUPFAM" id="SSF109854">
    <property type="entry name" value="DinB/YfiT-like putative metalloenzymes"/>
    <property type="match status" value="1"/>
</dbReference>
<sequence length="421" mass="46029">MAGWVVEAAGRALDLVADLDDEQMIGPLLPTVNPLLWEIGHLAWFQEKFVLRDVCGLEPAIAGADALYDSGAVPHDTRWLLRLPAREETAAYVRTVAERVAEQVERADAVDVVHHFARYTVHHYDTHTEALTYTRQNLGYPPPVLPGLTDAGPPEGRDAGALPGDAGFAGGTFPLGARMSDPFVYDNEKWAHEVVVAPFAMARAPVTQAEFAAFADDGGYTDPRLWPDGGAWLAATGATQPAYWRGGPGGRQRRSFDTWVDLEPHLPVCHVSWWEAEAYCRWAGRRLPSEAEWEFAATGGARARPAYPWGDDPPGAATAATDWRSTGPVDVGACAAGEGPAGCRQLVGNVWEWTASDFTAYPNFERDAYAENSEQFFGGRKVLRGGAWATRGRYVRSALRNYFTPDRRDVLAGFRTCAPAR</sequence>
<dbReference type="InterPro" id="IPR024775">
    <property type="entry name" value="DinB-like"/>
</dbReference>
<protein>
    <submittedName>
        <fullName evidence="6">Ergothioneine biosynthesis protein EgtB</fullName>
    </submittedName>
</protein>
<accession>A0A7K1LE24</accession>
<keyword evidence="2" id="KW-0408">Iron</keyword>
<dbReference type="PANTHER" id="PTHR23150">
    <property type="entry name" value="SULFATASE MODIFYING FACTOR 1, 2"/>
    <property type="match status" value="1"/>
</dbReference>
<dbReference type="SUPFAM" id="SSF56436">
    <property type="entry name" value="C-type lectin-like"/>
    <property type="match status" value="1"/>
</dbReference>
<keyword evidence="1" id="KW-0560">Oxidoreductase</keyword>
<dbReference type="Proteomes" id="UP000432015">
    <property type="component" value="Unassembled WGS sequence"/>
</dbReference>